<keyword evidence="8 12" id="KW-0472">Membrane</keyword>
<reference evidence="14" key="1">
    <citation type="submission" date="2022-01" db="EMBL/GenBank/DDBJ databases">
        <authorList>
            <person name="King R."/>
        </authorList>
    </citation>
    <scope>NUCLEOTIDE SEQUENCE</scope>
</reference>
<gene>
    <name evidence="14" type="ORF">PSYICH_LOCUS5309</name>
</gene>
<dbReference type="AlphaFoldDB" id="A0A9P0GBU1"/>
<evidence type="ECO:0000256" key="11">
    <source>
        <dbReference type="ARBA" id="ARBA00068450"/>
    </source>
</evidence>
<dbReference type="GO" id="GO:0006814">
    <property type="term" value="P:sodium ion transport"/>
    <property type="evidence" value="ECO:0007669"/>
    <property type="project" value="UniProtKB-KW"/>
</dbReference>
<evidence type="ECO:0000256" key="10">
    <source>
        <dbReference type="ARBA" id="ARBA00054632"/>
    </source>
</evidence>
<keyword evidence="7" id="KW-0915">Sodium</keyword>
<protein>
    <recommendedName>
        <fullName evidence="11">Putative inorganic phosphate cotransporter</fullName>
    </recommendedName>
</protein>
<dbReference type="FunFam" id="1.20.1250.20:FF:000144">
    <property type="entry name" value="Picot, isoform B"/>
    <property type="match status" value="1"/>
</dbReference>
<feature type="transmembrane region" description="Helical" evidence="12">
    <location>
        <begin position="282"/>
        <end position="306"/>
    </location>
</feature>
<feature type="transmembrane region" description="Helical" evidence="12">
    <location>
        <begin position="318"/>
        <end position="337"/>
    </location>
</feature>
<proteinExistence type="inferred from homology"/>
<keyword evidence="9" id="KW-0406">Ion transport</keyword>
<evidence type="ECO:0000256" key="9">
    <source>
        <dbReference type="ARBA" id="ARBA00023201"/>
    </source>
</evidence>
<feature type="transmembrane region" description="Helical" evidence="12">
    <location>
        <begin position="239"/>
        <end position="262"/>
    </location>
</feature>
<accession>A0A9P0GBU1</accession>
<keyword evidence="6 12" id="KW-1133">Transmembrane helix</keyword>
<feature type="transmembrane region" description="Helical" evidence="12">
    <location>
        <begin position="17"/>
        <end position="41"/>
    </location>
</feature>
<keyword evidence="3" id="KW-0813">Transport</keyword>
<dbReference type="OrthoDB" id="2985014at2759"/>
<feature type="transmembrane region" description="Helical" evidence="12">
    <location>
        <begin position="184"/>
        <end position="202"/>
    </location>
</feature>
<evidence type="ECO:0000259" key="13">
    <source>
        <dbReference type="PROSITE" id="PS50850"/>
    </source>
</evidence>
<evidence type="ECO:0000256" key="1">
    <source>
        <dbReference type="ARBA" id="ARBA00004141"/>
    </source>
</evidence>
<dbReference type="EMBL" id="OV651828">
    <property type="protein sequence ID" value="CAH1104150.1"/>
    <property type="molecule type" value="Genomic_DNA"/>
</dbReference>
<evidence type="ECO:0000313" key="15">
    <source>
        <dbReference type="Proteomes" id="UP001153636"/>
    </source>
</evidence>
<keyword evidence="5" id="KW-0769">Symport</keyword>
<dbReference type="InterPro" id="IPR020846">
    <property type="entry name" value="MFS_dom"/>
</dbReference>
<organism evidence="14 15">
    <name type="scientific">Psylliodes chrysocephalus</name>
    <dbReference type="NCBI Taxonomy" id="3402493"/>
    <lineage>
        <taxon>Eukaryota</taxon>
        <taxon>Metazoa</taxon>
        <taxon>Ecdysozoa</taxon>
        <taxon>Arthropoda</taxon>
        <taxon>Hexapoda</taxon>
        <taxon>Insecta</taxon>
        <taxon>Pterygota</taxon>
        <taxon>Neoptera</taxon>
        <taxon>Endopterygota</taxon>
        <taxon>Coleoptera</taxon>
        <taxon>Polyphaga</taxon>
        <taxon>Cucujiformia</taxon>
        <taxon>Chrysomeloidea</taxon>
        <taxon>Chrysomelidae</taxon>
        <taxon>Galerucinae</taxon>
        <taxon>Alticini</taxon>
        <taxon>Psylliodes</taxon>
    </lineage>
</organism>
<dbReference type="PROSITE" id="PS50850">
    <property type="entry name" value="MFS"/>
    <property type="match status" value="1"/>
</dbReference>
<comment type="function">
    <text evidence="10">May be an inorganic phosphate cotransporter.</text>
</comment>
<dbReference type="GO" id="GO:0006820">
    <property type="term" value="P:monoatomic anion transport"/>
    <property type="evidence" value="ECO:0007669"/>
    <property type="project" value="TreeGrafter"/>
</dbReference>
<feature type="transmembrane region" description="Helical" evidence="12">
    <location>
        <begin position="413"/>
        <end position="433"/>
    </location>
</feature>
<evidence type="ECO:0000256" key="5">
    <source>
        <dbReference type="ARBA" id="ARBA00022847"/>
    </source>
</evidence>
<dbReference type="Pfam" id="PF07690">
    <property type="entry name" value="MFS_1"/>
    <property type="match status" value="1"/>
</dbReference>
<evidence type="ECO:0000256" key="2">
    <source>
        <dbReference type="ARBA" id="ARBA00008586"/>
    </source>
</evidence>
<sequence>MEVIDEGPRIGKRHVQIFLMFALLSIAYGMRVQLNVAMVAMTEKNTSPNPDVPVFDWNNKSVLLSSFYWGYVWLQVLAGNLGRVYGTKYFLLVAMTLNSAICCTIPIIVKTWGSYGLMAIRVLQGLTQGFFYPSVNDVLSKWSPSSERATLGNLAFSGAFFGTIFTMPLVAFISTTWYGWPLSFYLYGCLGFLWTIVFYFFGASSPASHRFISVEEKEYIESNLDTEGQKAKIPWKKMIWNAPFFAVYFAQIGQFFSALVLLLETPTYLNKVMKFDIESNGFLSALPYIVSFILVIIFGYIGDYLINHDILPIIWSRKLFTTIGSVIPAAAVLTLGFCSEDATTLSVIMLVVASGSATACGAGSNINHIDLSPNFAGVLLGIINSSGTFLSILGPLAVQFIVTDETDKNQWKIIFIITAAVYLVPWVLFSFLASAEVQDYDASTESTDKKKERLKKHSVISVLSL</sequence>
<evidence type="ECO:0000313" key="14">
    <source>
        <dbReference type="EMBL" id="CAH1104150.1"/>
    </source>
</evidence>
<evidence type="ECO:0000256" key="8">
    <source>
        <dbReference type="ARBA" id="ARBA00023136"/>
    </source>
</evidence>
<comment type="similarity">
    <text evidence="2">Belongs to the major facilitator superfamily. Sodium/anion cotransporter family.</text>
</comment>
<evidence type="ECO:0000256" key="6">
    <source>
        <dbReference type="ARBA" id="ARBA00022989"/>
    </source>
</evidence>
<keyword evidence="4 12" id="KW-0812">Transmembrane</keyword>
<dbReference type="PANTHER" id="PTHR11662:SF280">
    <property type="entry name" value="FI21844P1-RELATED"/>
    <property type="match status" value="1"/>
</dbReference>
<dbReference type="PANTHER" id="PTHR11662">
    <property type="entry name" value="SOLUTE CARRIER FAMILY 17"/>
    <property type="match status" value="1"/>
</dbReference>
<dbReference type="InterPro" id="IPR036259">
    <property type="entry name" value="MFS_trans_sf"/>
</dbReference>
<feature type="domain" description="Major facilitator superfamily (MFS) profile" evidence="13">
    <location>
        <begin position="15"/>
        <end position="437"/>
    </location>
</feature>
<dbReference type="FunFam" id="1.20.1250.20:FF:000003">
    <property type="entry name" value="Solute carrier family 17 member 3"/>
    <property type="match status" value="1"/>
</dbReference>
<comment type="subcellular location">
    <subcellularLocation>
        <location evidence="1">Membrane</location>
        <topology evidence="1">Multi-pass membrane protein</topology>
    </subcellularLocation>
</comment>
<evidence type="ECO:0000256" key="3">
    <source>
        <dbReference type="ARBA" id="ARBA00022448"/>
    </source>
</evidence>
<feature type="transmembrane region" description="Helical" evidence="12">
    <location>
        <begin position="343"/>
        <end position="363"/>
    </location>
</feature>
<feature type="transmembrane region" description="Helical" evidence="12">
    <location>
        <begin position="89"/>
        <end position="109"/>
    </location>
</feature>
<name>A0A9P0GBU1_9CUCU</name>
<evidence type="ECO:0000256" key="7">
    <source>
        <dbReference type="ARBA" id="ARBA00023053"/>
    </source>
</evidence>
<keyword evidence="15" id="KW-1185">Reference proteome</keyword>
<dbReference type="InterPro" id="IPR050382">
    <property type="entry name" value="MFS_Na/Anion_cotransporter"/>
</dbReference>
<evidence type="ECO:0000256" key="12">
    <source>
        <dbReference type="SAM" id="Phobius"/>
    </source>
</evidence>
<keyword evidence="9" id="KW-0739">Sodium transport</keyword>
<feature type="transmembrane region" description="Helical" evidence="12">
    <location>
        <begin position="154"/>
        <end position="178"/>
    </location>
</feature>
<dbReference type="SUPFAM" id="SSF103473">
    <property type="entry name" value="MFS general substrate transporter"/>
    <property type="match status" value="1"/>
</dbReference>
<dbReference type="Proteomes" id="UP001153636">
    <property type="component" value="Chromosome 16"/>
</dbReference>
<feature type="transmembrane region" description="Helical" evidence="12">
    <location>
        <begin position="61"/>
        <end position="82"/>
    </location>
</feature>
<dbReference type="Gene3D" id="1.20.1250.20">
    <property type="entry name" value="MFS general substrate transporter like domains"/>
    <property type="match status" value="2"/>
</dbReference>
<feature type="transmembrane region" description="Helical" evidence="12">
    <location>
        <begin position="375"/>
        <end position="401"/>
    </location>
</feature>
<dbReference type="InterPro" id="IPR011701">
    <property type="entry name" value="MFS"/>
</dbReference>
<evidence type="ECO:0000256" key="4">
    <source>
        <dbReference type="ARBA" id="ARBA00022692"/>
    </source>
</evidence>
<dbReference type="GO" id="GO:0015293">
    <property type="term" value="F:symporter activity"/>
    <property type="evidence" value="ECO:0007669"/>
    <property type="project" value="UniProtKB-KW"/>
</dbReference>
<dbReference type="GO" id="GO:0016020">
    <property type="term" value="C:membrane"/>
    <property type="evidence" value="ECO:0007669"/>
    <property type="project" value="UniProtKB-SubCell"/>
</dbReference>